<evidence type="ECO:0000313" key="2">
    <source>
        <dbReference type="Proteomes" id="UP000762676"/>
    </source>
</evidence>
<organism evidence="1 2">
    <name type="scientific">Elysia marginata</name>
    <dbReference type="NCBI Taxonomy" id="1093978"/>
    <lineage>
        <taxon>Eukaryota</taxon>
        <taxon>Metazoa</taxon>
        <taxon>Spiralia</taxon>
        <taxon>Lophotrochozoa</taxon>
        <taxon>Mollusca</taxon>
        <taxon>Gastropoda</taxon>
        <taxon>Heterobranchia</taxon>
        <taxon>Euthyneura</taxon>
        <taxon>Panpulmonata</taxon>
        <taxon>Sacoglossa</taxon>
        <taxon>Placobranchoidea</taxon>
        <taxon>Plakobranchidae</taxon>
        <taxon>Elysia</taxon>
    </lineage>
</organism>
<dbReference type="AlphaFoldDB" id="A0AAV4J5K3"/>
<name>A0AAV4J5K3_9GAST</name>
<proteinExistence type="predicted"/>
<keyword evidence="2" id="KW-1185">Reference proteome</keyword>
<sequence>MTKQVRKVPSLATRCVCPIGYMGLTRGINLLVTKPAREKTVSLLSMHCVCVRPIDYGPCRSDELASVIKDTGGVHRVKQSVLVSASEVLRCDKTSERKDKP</sequence>
<reference evidence="1 2" key="1">
    <citation type="journal article" date="2021" name="Elife">
        <title>Chloroplast acquisition without the gene transfer in kleptoplastic sea slugs, Plakobranchus ocellatus.</title>
        <authorList>
            <person name="Maeda T."/>
            <person name="Takahashi S."/>
            <person name="Yoshida T."/>
            <person name="Shimamura S."/>
            <person name="Takaki Y."/>
            <person name="Nagai Y."/>
            <person name="Toyoda A."/>
            <person name="Suzuki Y."/>
            <person name="Arimoto A."/>
            <person name="Ishii H."/>
            <person name="Satoh N."/>
            <person name="Nishiyama T."/>
            <person name="Hasebe M."/>
            <person name="Maruyama T."/>
            <person name="Minagawa J."/>
            <person name="Obokata J."/>
            <person name="Shigenobu S."/>
        </authorList>
    </citation>
    <scope>NUCLEOTIDE SEQUENCE [LARGE SCALE GENOMIC DNA]</scope>
</reference>
<comment type="caution">
    <text evidence="1">The sequence shown here is derived from an EMBL/GenBank/DDBJ whole genome shotgun (WGS) entry which is preliminary data.</text>
</comment>
<evidence type="ECO:0000313" key="1">
    <source>
        <dbReference type="EMBL" id="GFS17655.1"/>
    </source>
</evidence>
<dbReference type="Proteomes" id="UP000762676">
    <property type="component" value="Unassembled WGS sequence"/>
</dbReference>
<gene>
    <name evidence="1" type="ORF">ElyMa_003245000</name>
</gene>
<evidence type="ECO:0008006" key="3">
    <source>
        <dbReference type="Google" id="ProtNLM"/>
    </source>
</evidence>
<accession>A0AAV4J5K3</accession>
<protein>
    <recommendedName>
        <fullName evidence="3">BRCT domain-containing protein</fullName>
    </recommendedName>
</protein>
<dbReference type="EMBL" id="BMAT01006668">
    <property type="protein sequence ID" value="GFS17655.1"/>
    <property type="molecule type" value="Genomic_DNA"/>
</dbReference>